<sequence>MYYVSYKTAGHPVFIGKLQEGEQVGKAFVVYKSLDGLLIGDEKYLYDDDNNVLRWEGLLDQEYEREIVGFADTEEEAFSIANSA</sequence>
<dbReference type="RefSeq" id="WP_000291911.1">
    <property type="nucleotide sequence ID" value="NZ_PHJU02000027.1"/>
</dbReference>
<protein>
    <submittedName>
        <fullName evidence="1">Uncharacterized protein</fullName>
    </submittedName>
</protein>
<reference evidence="1 2" key="1">
    <citation type="submission" date="2018-02" db="EMBL/GenBank/DDBJ databases">
        <title>Acinetobacter baumanii whole genome sequence.</title>
        <authorList>
            <person name="Qasim Z.J."/>
        </authorList>
    </citation>
    <scope>NUCLEOTIDE SEQUENCE [LARGE SCALE GENOMIC DNA]</scope>
    <source>
        <strain evidence="1 2">ZQ8</strain>
    </source>
</reference>
<comment type="caution">
    <text evidence="1">The sequence shown here is derived from an EMBL/GenBank/DDBJ whole genome shotgun (WGS) entry which is preliminary data.</text>
</comment>
<evidence type="ECO:0000313" key="1">
    <source>
        <dbReference type="EMBL" id="PQL82414.1"/>
    </source>
</evidence>
<name>A0AA45B6Z7_ACIBA</name>
<gene>
    <name evidence="1" type="ORF">CV954_012625</name>
</gene>
<dbReference type="AlphaFoldDB" id="A0AA45B6Z7"/>
<accession>A0AA45B6Z7</accession>
<dbReference type="EMBL" id="PHJU02000027">
    <property type="protein sequence ID" value="PQL82414.1"/>
    <property type="molecule type" value="Genomic_DNA"/>
</dbReference>
<organism evidence="1 2">
    <name type="scientific">Acinetobacter baumannii</name>
    <dbReference type="NCBI Taxonomy" id="470"/>
    <lineage>
        <taxon>Bacteria</taxon>
        <taxon>Pseudomonadati</taxon>
        <taxon>Pseudomonadota</taxon>
        <taxon>Gammaproteobacteria</taxon>
        <taxon>Moraxellales</taxon>
        <taxon>Moraxellaceae</taxon>
        <taxon>Acinetobacter</taxon>
        <taxon>Acinetobacter calcoaceticus/baumannii complex</taxon>
    </lineage>
</organism>
<dbReference type="Proteomes" id="UP000233757">
    <property type="component" value="Unassembled WGS sequence"/>
</dbReference>
<proteinExistence type="predicted"/>
<evidence type="ECO:0000313" key="2">
    <source>
        <dbReference type="Proteomes" id="UP000233757"/>
    </source>
</evidence>